<dbReference type="InterPro" id="IPR020843">
    <property type="entry name" value="ER"/>
</dbReference>
<dbReference type="CDD" id="cd08241">
    <property type="entry name" value="QOR1"/>
    <property type="match status" value="1"/>
</dbReference>
<name>A0A1M6R910_PSETH</name>
<dbReference type="STRING" id="1848.SAMN05443637_104247"/>
<dbReference type="Gene3D" id="3.40.50.720">
    <property type="entry name" value="NAD(P)-binding Rossmann-like Domain"/>
    <property type="match status" value="1"/>
</dbReference>
<organism evidence="2 3">
    <name type="scientific">Pseudonocardia thermophila</name>
    <dbReference type="NCBI Taxonomy" id="1848"/>
    <lineage>
        <taxon>Bacteria</taxon>
        <taxon>Bacillati</taxon>
        <taxon>Actinomycetota</taxon>
        <taxon>Actinomycetes</taxon>
        <taxon>Pseudonocardiales</taxon>
        <taxon>Pseudonocardiaceae</taxon>
        <taxon>Pseudonocardia</taxon>
    </lineage>
</organism>
<evidence type="ECO:0000313" key="3">
    <source>
        <dbReference type="Proteomes" id="UP000184363"/>
    </source>
</evidence>
<keyword evidence="3" id="KW-1185">Reference proteome</keyword>
<proteinExistence type="predicted"/>
<dbReference type="SUPFAM" id="SSF51735">
    <property type="entry name" value="NAD(P)-binding Rossmann-fold domains"/>
    <property type="match status" value="1"/>
</dbReference>
<dbReference type="InterPro" id="IPR051397">
    <property type="entry name" value="Zn-ADH-like_protein"/>
</dbReference>
<dbReference type="InterPro" id="IPR011032">
    <property type="entry name" value="GroES-like_sf"/>
</dbReference>
<dbReference type="InterPro" id="IPR036291">
    <property type="entry name" value="NAD(P)-bd_dom_sf"/>
</dbReference>
<sequence length="318" mass="33419">MRAVQIVTLDGPKAVEVRDVPAPDPGEHVLVEVRAAGLNFPDLLQTRGLYQYEPERPYTLGSEVAGVVLAAPEGADVRVGDRVAAFCGTGGAAEQVAVSPDMVFPLPDDVSFTAGAAMPMNYLTAHFALRVRTELKPGQTVLVHGAAGGVGTAVTQLATALGAHVIAVVSSEAKAEIARRAGATDTVAVEGFKDAVQELTGGRGVDLVVDPVGGDRFTDSLRSLAPFGKLLVVGFTAGEIPTVKVNRLLLNNIDVVGVGWGAFAFDRPGYAVDQWNQLLPHMDRLIPLVDVVLPLEQAADGLVRIDERRVLGKVVLEP</sequence>
<evidence type="ECO:0000313" key="2">
    <source>
        <dbReference type="EMBL" id="SHK28941.1"/>
    </source>
</evidence>
<dbReference type="SMART" id="SM00829">
    <property type="entry name" value="PKS_ER"/>
    <property type="match status" value="1"/>
</dbReference>
<evidence type="ECO:0000259" key="1">
    <source>
        <dbReference type="SMART" id="SM00829"/>
    </source>
</evidence>
<dbReference type="InterPro" id="IPR013149">
    <property type="entry name" value="ADH-like_C"/>
</dbReference>
<protein>
    <submittedName>
        <fullName evidence="2">NADPH2:quinone reductase</fullName>
    </submittedName>
</protein>
<reference evidence="2 3" key="1">
    <citation type="submission" date="2016-11" db="EMBL/GenBank/DDBJ databases">
        <authorList>
            <person name="Jaros S."/>
            <person name="Januszkiewicz K."/>
            <person name="Wedrychowicz H."/>
        </authorList>
    </citation>
    <scope>NUCLEOTIDE SEQUENCE [LARGE SCALE GENOMIC DNA]</scope>
    <source>
        <strain evidence="2 3">DSM 43832</strain>
    </source>
</reference>
<dbReference type="PANTHER" id="PTHR43677:SF4">
    <property type="entry name" value="QUINONE OXIDOREDUCTASE-LIKE PROTEIN 2"/>
    <property type="match status" value="1"/>
</dbReference>
<feature type="domain" description="Enoyl reductase (ER)" evidence="1">
    <location>
        <begin position="7"/>
        <end position="316"/>
    </location>
</feature>
<dbReference type="GO" id="GO:0016491">
    <property type="term" value="F:oxidoreductase activity"/>
    <property type="evidence" value="ECO:0007669"/>
    <property type="project" value="InterPro"/>
</dbReference>
<dbReference type="AlphaFoldDB" id="A0A1M6R910"/>
<dbReference type="EMBL" id="FRAP01000004">
    <property type="protein sequence ID" value="SHK28941.1"/>
    <property type="molecule type" value="Genomic_DNA"/>
</dbReference>
<dbReference type="Pfam" id="PF00107">
    <property type="entry name" value="ADH_zinc_N"/>
    <property type="match status" value="1"/>
</dbReference>
<dbReference type="PANTHER" id="PTHR43677">
    <property type="entry name" value="SHORT-CHAIN DEHYDROGENASE/REDUCTASE"/>
    <property type="match status" value="1"/>
</dbReference>
<dbReference type="RefSeq" id="WP_073456230.1">
    <property type="nucleotide sequence ID" value="NZ_CALGVN010000026.1"/>
</dbReference>
<dbReference type="Gene3D" id="3.90.180.10">
    <property type="entry name" value="Medium-chain alcohol dehydrogenases, catalytic domain"/>
    <property type="match status" value="1"/>
</dbReference>
<accession>A0A1M6R910</accession>
<dbReference type="Pfam" id="PF08240">
    <property type="entry name" value="ADH_N"/>
    <property type="match status" value="1"/>
</dbReference>
<dbReference type="OrthoDB" id="4190732at2"/>
<dbReference type="InterPro" id="IPR013154">
    <property type="entry name" value="ADH-like_N"/>
</dbReference>
<gene>
    <name evidence="2" type="ORF">SAMN05443637_104247</name>
</gene>
<dbReference type="Proteomes" id="UP000184363">
    <property type="component" value="Unassembled WGS sequence"/>
</dbReference>
<dbReference type="SUPFAM" id="SSF50129">
    <property type="entry name" value="GroES-like"/>
    <property type="match status" value="1"/>
</dbReference>